<dbReference type="Gene3D" id="1.10.357.10">
    <property type="entry name" value="Tetracycline Repressor, domain 2"/>
    <property type="match status" value="1"/>
</dbReference>
<evidence type="ECO:0000313" key="5">
    <source>
        <dbReference type="Proteomes" id="UP000276128"/>
    </source>
</evidence>
<dbReference type="EMBL" id="RXHU01000082">
    <property type="protein sequence ID" value="RTE05467.1"/>
    <property type="molecule type" value="Genomic_DNA"/>
</dbReference>
<evidence type="ECO:0000256" key="2">
    <source>
        <dbReference type="PROSITE-ProRule" id="PRU00335"/>
    </source>
</evidence>
<dbReference type="PANTHER" id="PTHR30055">
    <property type="entry name" value="HTH-TYPE TRANSCRIPTIONAL REGULATOR RUTR"/>
    <property type="match status" value="1"/>
</dbReference>
<protein>
    <submittedName>
        <fullName evidence="4">TetR/AcrR family transcriptional regulator</fullName>
    </submittedName>
</protein>
<comment type="caution">
    <text evidence="4">The sequence shown here is derived from an EMBL/GenBank/DDBJ whole genome shotgun (WGS) entry which is preliminary data.</text>
</comment>
<dbReference type="PRINTS" id="PR00455">
    <property type="entry name" value="HTHTETR"/>
</dbReference>
<name>A0A430J7L2_9BACL</name>
<accession>A0A430J7L2</accession>
<reference evidence="4 5" key="1">
    <citation type="submission" date="2018-12" db="EMBL/GenBank/DDBJ databases">
        <title>Bacillus ochoae sp. nov., Paenibacillus whitsoniae sp. nov., Paenibacillus spiritus sp. nov. Isolated from the Mars Exploration Rover during spacecraft assembly.</title>
        <authorList>
            <person name="Seuylemezian A."/>
            <person name="Vaishampayan P."/>
        </authorList>
    </citation>
    <scope>NUCLEOTIDE SEQUENCE [LARGE SCALE GENOMIC DNA]</scope>
    <source>
        <strain evidence="4 5">MER 54</strain>
    </source>
</reference>
<dbReference type="InterPro" id="IPR009057">
    <property type="entry name" value="Homeodomain-like_sf"/>
</dbReference>
<dbReference type="Proteomes" id="UP000276128">
    <property type="component" value="Unassembled WGS sequence"/>
</dbReference>
<proteinExistence type="predicted"/>
<dbReference type="RefSeq" id="WP_126143939.1">
    <property type="nucleotide sequence ID" value="NZ_RXHU01000082.1"/>
</dbReference>
<evidence type="ECO:0000313" key="4">
    <source>
        <dbReference type="EMBL" id="RTE05467.1"/>
    </source>
</evidence>
<feature type="DNA-binding region" description="H-T-H motif" evidence="2">
    <location>
        <begin position="31"/>
        <end position="50"/>
    </location>
</feature>
<keyword evidence="5" id="KW-1185">Reference proteome</keyword>
<dbReference type="AlphaFoldDB" id="A0A430J7L2"/>
<dbReference type="PANTHER" id="PTHR30055:SF226">
    <property type="entry name" value="HTH-TYPE TRANSCRIPTIONAL REGULATOR PKSA"/>
    <property type="match status" value="1"/>
</dbReference>
<dbReference type="GO" id="GO:0003700">
    <property type="term" value="F:DNA-binding transcription factor activity"/>
    <property type="evidence" value="ECO:0007669"/>
    <property type="project" value="TreeGrafter"/>
</dbReference>
<dbReference type="InterPro" id="IPR050109">
    <property type="entry name" value="HTH-type_TetR-like_transc_reg"/>
</dbReference>
<dbReference type="PROSITE" id="PS50977">
    <property type="entry name" value="HTH_TETR_2"/>
    <property type="match status" value="1"/>
</dbReference>
<dbReference type="SUPFAM" id="SSF46689">
    <property type="entry name" value="Homeodomain-like"/>
    <property type="match status" value="1"/>
</dbReference>
<feature type="domain" description="HTH tetR-type" evidence="3">
    <location>
        <begin position="8"/>
        <end position="68"/>
    </location>
</feature>
<keyword evidence="1 2" id="KW-0238">DNA-binding</keyword>
<gene>
    <name evidence="4" type="ORF">EJQ19_24905</name>
</gene>
<dbReference type="InterPro" id="IPR001647">
    <property type="entry name" value="HTH_TetR"/>
</dbReference>
<evidence type="ECO:0000256" key="1">
    <source>
        <dbReference type="ARBA" id="ARBA00023125"/>
    </source>
</evidence>
<organism evidence="4 5">
    <name type="scientific">Paenibacillus whitsoniae</name>
    <dbReference type="NCBI Taxonomy" id="2496558"/>
    <lineage>
        <taxon>Bacteria</taxon>
        <taxon>Bacillati</taxon>
        <taxon>Bacillota</taxon>
        <taxon>Bacilli</taxon>
        <taxon>Bacillales</taxon>
        <taxon>Paenibacillaceae</taxon>
        <taxon>Paenibacillus</taxon>
    </lineage>
</organism>
<dbReference type="Pfam" id="PF00440">
    <property type="entry name" value="TetR_N"/>
    <property type="match status" value="1"/>
</dbReference>
<evidence type="ECO:0000259" key="3">
    <source>
        <dbReference type="PROSITE" id="PS50977"/>
    </source>
</evidence>
<dbReference type="OrthoDB" id="2356263at2"/>
<dbReference type="GO" id="GO:0000976">
    <property type="term" value="F:transcription cis-regulatory region binding"/>
    <property type="evidence" value="ECO:0007669"/>
    <property type="project" value="TreeGrafter"/>
</dbReference>
<sequence>MRDTKSFVCRQSDIIAAAIDVFAEIGYFRATTRQIADRVQISQSYVFHFFASKEKLLMTALEVSWSRIIASFREVVKSASSERIQEGAIQEVMQRGFREVHMMVLKAFSQSKIPNPEEKAMVFLSRGVLFNIAVAIRLPELKES</sequence>